<feature type="chain" id="PRO_5013963698" evidence="1">
    <location>
        <begin position="17"/>
        <end position="262"/>
    </location>
</feature>
<gene>
    <name evidence="2" type="ORF">CR105_11380</name>
</gene>
<evidence type="ECO:0000313" key="2">
    <source>
        <dbReference type="EMBL" id="PIL45059.1"/>
    </source>
</evidence>
<protein>
    <submittedName>
        <fullName evidence="2">Uncharacterized protein</fullName>
    </submittedName>
</protein>
<comment type="caution">
    <text evidence="2">The sequence shown here is derived from an EMBL/GenBank/DDBJ whole genome shotgun (WGS) entry which is preliminary data.</text>
</comment>
<dbReference type="EMBL" id="PDOC01000005">
    <property type="protein sequence ID" value="PIL45059.1"/>
    <property type="molecule type" value="Genomic_DNA"/>
</dbReference>
<sequence>MLLLLPFLFALQHSHAQPAAPAVSSTLDVCVDETTGKWRYSGVVTVLGKGDPAALAVGYRVQNAVNRDGYADALVLPKIAGTERGIIDPATGATTFLFSADAAPLILGTLRNTTSVQVGTGATTYAAGAAYGAQVCGCPVIGCVRTQGYWKSKPGVVWSAPYDRDAQFFLSGLTWQQLFNTPPRGNAYIILAHQYMAARLNTAVPTSAPAGVQAVYYAAQEWFASATLDTCPNGACALQKTWAATLDTYNNGLYPGAPQHCD</sequence>
<evidence type="ECO:0000313" key="3">
    <source>
        <dbReference type="Proteomes" id="UP000230390"/>
    </source>
</evidence>
<keyword evidence="3" id="KW-1185">Reference proteome</keyword>
<keyword evidence="1" id="KW-0732">Signal</keyword>
<accession>A0A2G8TGI4</accession>
<organism evidence="2 3">
    <name type="scientific">Massilia eurypsychrophila</name>
    <dbReference type="NCBI Taxonomy" id="1485217"/>
    <lineage>
        <taxon>Bacteria</taxon>
        <taxon>Pseudomonadati</taxon>
        <taxon>Pseudomonadota</taxon>
        <taxon>Betaproteobacteria</taxon>
        <taxon>Burkholderiales</taxon>
        <taxon>Oxalobacteraceae</taxon>
        <taxon>Telluria group</taxon>
        <taxon>Massilia</taxon>
    </lineage>
</organism>
<dbReference type="Proteomes" id="UP000230390">
    <property type="component" value="Unassembled WGS sequence"/>
</dbReference>
<feature type="signal peptide" evidence="1">
    <location>
        <begin position="1"/>
        <end position="16"/>
    </location>
</feature>
<reference evidence="2 3" key="1">
    <citation type="submission" date="2017-10" db="EMBL/GenBank/DDBJ databases">
        <title>Massilia psychrophilum sp. nov., a novel purple-pigmented bacterium isolated from Tianshan glacier, Xinjiang Municipality, China.</title>
        <authorList>
            <person name="Wang H."/>
        </authorList>
    </citation>
    <scope>NUCLEOTIDE SEQUENCE [LARGE SCALE GENOMIC DNA]</scope>
    <source>
        <strain evidence="2 3">JCM 30074</strain>
    </source>
</reference>
<evidence type="ECO:0000256" key="1">
    <source>
        <dbReference type="SAM" id="SignalP"/>
    </source>
</evidence>
<proteinExistence type="predicted"/>
<name>A0A2G8TGI4_9BURK</name>
<dbReference type="AlphaFoldDB" id="A0A2G8TGI4"/>